<protein>
    <submittedName>
        <fullName evidence="1">Uncharacterized protein</fullName>
    </submittedName>
</protein>
<organism evidence="1 2">
    <name type="scientific">Amphibalanus amphitrite</name>
    <name type="common">Striped barnacle</name>
    <name type="synonym">Balanus amphitrite</name>
    <dbReference type="NCBI Taxonomy" id="1232801"/>
    <lineage>
        <taxon>Eukaryota</taxon>
        <taxon>Metazoa</taxon>
        <taxon>Ecdysozoa</taxon>
        <taxon>Arthropoda</taxon>
        <taxon>Crustacea</taxon>
        <taxon>Multicrustacea</taxon>
        <taxon>Cirripedia</taxon>
        <taxon>Thoracica</taxon>
        <taxon>Thoracicalcarea</taxon>
        <taxon>Balanomorpha</taxon>
        <taxon>Balanoidea</taxon>
        <taxon>Balanidae</taxon>
        <taxon>Amphibalaninae</taxon>
        <taxon>Amphibalanus</taxon>
    </lineage>
</organism>
<evidence type="ECO:0000313" key="2">
    <source>
        <dbReference type="Proteomes" id="UP000440578"/>
    </source>
</evidence>
<evidence type="ECO:0000313" key="1">
    <source>
        <dbReference type="EMBL" id="KAF0288059.1"/>
    </source>
</evidence>
<dbReference type="OrthoDB" id="197676at2759"/>
<accession>A0A6A4V4G9</accession>
<comment type="caution">
    <text evidence="1">The sequence shown here is derived from an EMBL/GenBank/DDBJ whole genome shotgun (WGS) entry which is preliminary data.</text>
</comment>
<keyword evidence="2" id="KW-1185">Reference proteome</keyword>
<reference evidence="1 2" key="1">
    <citation type="submission" date="2019-07" db="EMBL/GenBank/DDBJ databases">
        <title>Draft genome assembly of a fouling barnacle, Amphibalanus amphitrite (Darwin, 1854): The first reference genome for Thecostraca.</title>
        <authorList>
            <person name="Kim W."/>
        </authorList>
    </citation>
    <scope>NUCLEOTIDE SEQUENCE [LARGE SCALE GENOMIC DNA]</scope>
    <source>
        <strain evidence="1">SNU_AA5</strain>
        <tissue evidence="1">Soma without cirri and trophi</tissue>
    </source>
</reference>
<gene>
    <name evidence="1" type="ORF">FJT64_013541</name>
</gene>
<dbReference type="Proteomes" id="UP000440578">
    <property type="component" value="Unassembled WGS sequence"/>
</dbReference>
<sequence>MSIGGLTFLQTESGLRIISNNREFWYWGVQLDPDLLVTISSLYPEWFRVSALKLLLVQGGFLPRARTQAAAQ</sequence>
<dbReference type="EMBL" id="VIIS01002135">
    <property type="protein sequence ID" value="KAF0288059.1"/>
    <property type="molecule type" value="Genomic_DNA"/>
</dbReference>
<proteinExistence type="predicted"/>
<dbReference type="AlphaFoldDB" id="A0A6A4V4G9"/>
<name>A0A6A4V4G9_AMPAM</name>